<gene>
    <name evidence="2" type="ORF">BST96_08240</name>
</gene>
<keyword evidence="1" id="KW-0812">Transmembrane</keyword>
<dbReference type="KEGG" id="osg:BST96_08240"/>
<dbReference type="OrthoDB" id="7580644at2"/>
<feature type="transmembrane region" description="Helical" evidence="1">
    <location>
        <begin position="51"/>
        <end position="69"/>
    </location>
</feature>
<dbReference type="EMBL" id="CP019343">
    <property type="protein sequence ID" value="ARN76339.1"/>
    <property type="molecule type" value="Genomic_DNA"/>
</dbReference>
<evidence type="ECO:0000313" key="2">
    <source>
        <dbReference type="EMBL" id="ARN76339.1"/>
    </source>
</evidence>
<dbReference type="Proteomes" id="UP000193450">
    <property type="component" value="Chromosome"/>
</dbReference>
<dbReference type="RefSeq" id="WP_157117904.1">
    <property type="nucleotide sequence ID" value="NZ_CP019343.1"/>
</dbReference>
<evidence type="ECO:0000256" key="1">
    <source>
        <dbReference type="SAM" id="Phobius"/>
    </source>
</evidence>
<proteinExistence type="predicted"/>
<keyword evidence="1" id="KW-1133">Transmembrane helix</keyword>
<protein>
    <submittedName>
        <fullName evidence="2">Uncharacterized protein</fullName>
    </submittedName>
</protein>
<dbReference type="AlphaFoldDB" id="A0A1X9NLT2"/>
<feature type="transmembrane region" description="Helical" evidence="1">
    <location>
        <begin position="25"/>
        <end position="45"/>
    </location>
</feature>
<keyword evidence="1" id="KW-0472">Membrane</keyword>
<accession>A0A1X9NLT2</accession>
<reference evidence="2 3" key="1">
    <citation type="submission" date="2016-11" db="EMBL/GenBank/DDBJ databases">
        <title>Trade-off between light-utilization and light-protection in marine flavobacteria.</title>
        <authorList>
            <person name="Kumagai Y."/>
        </authorList>
    </citation>
    <scope>NUCLEOTIDE SEQUENCE [LARGE SCALE GENOMIC DNA]</scope>
    <source>
        <strain evidence="2 3">NBRC 107125</strain>
    </source>
</reference>
<sequence length="143" mass="16260">MVEWIIGIILAVLTLYLARKNRLEGWLYTAPLFALPSIYMAFALFADGSGVILNEFLFGIPFFIAGAVFLKWKIKYSALMLALLWLGHGYYDIDHNRFFINSGTPQWYPLLCAGYDGVMGIYLIYFASTLKDGNLLHYRGANQ</sequence>
<organism evidence="2 3">
    <name type="scientific">Oceanicoccus sagamiensis</name>
    <dbReference type="NCBI Taxonomy" id="716816"/>
    <lineage>
        <taxon>Bacteria</taxon>
        <taxon>Pseudomonadati</taxon>
        <taxon>Pseudomonadota</taxon>
        <taxon>Gammaproteobacteria</taxon>
        <taxon>Cellvibrionales</taxon>
        <taxon>Spongiibacteraceae</taxon>
        <taxon>Oceanicoccus</taxon>
    </lineage>
</organism>
<dbReference type="STRING" id="716816.BST96_08240"/>
<keyword evidence="3" id="KW-1185">Reference proteome</keyword>
<evidence type="ECO:0000313" key="3">
    <source>
        <dbReference type="Proteomes" id="UP000193450"/>
    </source>
</evidence>
<feature type="transmembrane region" description="Helical" evidence="1">
    <location>
        <begin position="105"/>
        <end position="127"/>
    </location>
</feature>
<name>A0A1X9NLT2_9GAMM</name>